<reference evidence="1 2" key="1">
    <citation type="journal article" date="2009" name="PLoS Genet.">
        <title>Genomic analysis of the basal lineage fungus Rhizopus oryzae reveals a whole-genome duplication.</title>
        <authorList>
            <person name="Ma L.-J."/>
            <person name="Ibrahim A.S."/>
            <person name="Skory C."/>
            <person name="Grabherr M.G."/>
            <person name="Burger G."/>
            <person name="Butler M."/>
            <person name="Elias M."/>
            <person name="Idnurm A."/>
            <person name="Lang B.F."/>
            <person name="Sone T."/>
            <person name="Abe A."/>
            <person name="Calvo S.E."/>
            <person name="Corrochano L.M."/>
            <person name="Engels R."/>
            <person name="Fu J."/>
            <person name="Hansberg W."/>
            <person name="Kim J.-M."/>
            <person name="Kodira C.D."/>
            <person name="Koehrsen M.J."/>
            <person name="Liu B."/>
            <person name="Miranda-Saavedra D."/>
            <person name="O'Leary S."/>
            <person name="Ortiz-Castellanos L."/>
            <person name="Poulter R."/>
            <person name="Rodriguez-Romero J."/>
            <person name="Ruiz-Herrera J."/>
            <person name="Shen Y.-Q."/>
            <person name="Zeng Q."/>
            <person name="Galagan J."/>
            <person name="Birren B.W."/>
            <person name="Cuomo C.A."/>
            <person name="Wickes B.L."/>
        </authorList>
    </citation>
    <scope>NUCLEOTIDE SEQUENCE [LARGE SCALE GENOMIC DNA]</scope>
    <source>
        <strain evidence="2">RA 99-880 / ATCC MYA-4621 / FGSC 9543 / NRRL 43880</strain>
    </source>
</reference>
<name>I1BW28_RHIO9</name>
<evidence type="ECO:0000313" key="2">
    <source>
        <dbReference type="Proteomes" id="UP000009138"/>
    </source>
</evidence>
<dbReference type="EMBL" id="CH476734">
    <property type="protein sequence ID" value="EIE80408.1"/>
    <property type="molecule type" value="Genomic_DNA"/>
</dbReference>
<dbReference type="GeneID" id="93612084"/>
<keyword evidence="2" id="KW-1185">Reference proteome</keyword>
<proteinExistence type="predicted"/>
<accession>I1BW28</accession>
<protein>
    <submittedName>
        <fullName evidence="1">Uncharacterized protein</fullName>
    </submittedName>
</protein>
<gene>
    <name evidence="1" type="ORF">RO3G_05113</name>
</gene>
<dbReference type="RefSeq" id="XP_067515804.1">
    <property type="nucleotide sequence ID" value="XM_067659703.1"/>
</dbReference>
<dbReference type="InParanoid" id="I1BW28"/>
<sequence>MYQVVGVVHRYDTDNTILVFKEEIGSPSGKRESRMLSKYISVSAGNGSTDEIMCTESCGHLN</sequence>
<dbReference type="AlphaFoldDB" id="I1BW28"/>
<evidence type="ECO:0000313" key="1">
    <source>
        <dbReference type="EMBL" id="EIE80408.1"/>
    </source>
</evidence>
<dbReference type="VEuPathDB" id="FungiDB:RO3G_05113"/>
<dbReference type="Proteomes" id="UP000009138">
    <property type="component" value="Unassembled WGS sequence"/>
</dbReference>
<organism evidence="1 2">
    <name type="scientific">Rhizopus delemar (strain RA 99-880 / ATCC MYA-4621 / FGSC 9543 / NRRL 43880)</name>
    <name type="common">Mucormycosis agent</name>
    <name type="synonym">Rhizopus arrhizus var. delemar</name>
    <dbReference type="NCBI Taxonomy" id="246409"/>
    <lineage>
        <taxon>Eukaryota</taxon>
        <taxon>Fungi</taxon>
        <taxon>Fungi incertae sedis</taxon>
        <taxon>Mucoromycota</taxon>
        <taxon>Mucoromycotina</taxon>
        <taxon>Mucoromycetes</taxon>
        <taxon>Mucorales</taxon>
        <taxon>Mucorineae</taxon>
        <taxon>Rhizopodaceae</taxon>
        <taxon>Rhizopus</taxon>
    </lineage>
</organism>